<name>A0A1Q9DNG4_SYMMI</name>
<feature type="compositionally biased region" description="Acidic residues" evidence="1">
    <location>
        <begin position="160"/>
        <end position="169"/>
    </location>
</feature>
<reference evidence="2 3" key="1">
    <citation type="submission" date="2016-02" db="EMBL/GenBank/DDBJ databases">
        <title>Genome analysis of coral dinoflagellate symbionts highlights evolutionary adaptations to a symbiotic lifestyle.</title>
        <authorList>
            <person name="Aranda M."/>
            <person name="Li Y."/>
            <person name="Liew Y.J."/>
            <person name="Baumgarten S."/>
            <person name="Simakov O."/>
            <person name="Wilson M."/>
            <person name="Piel J."/>
            <person name="Ashoor H."/>
            <person name="Bougouffa S."/>
            <person name="Bajic V.B."/>
            <person name="Ryu T."/>
            <person name="Ravasi T."/>
            <person name="Bayer T."/>
            <person name="Micklem G."/>
            <person name="Kim H."/>
            <person name="Bhak J."/>
            <person name="Lajeunesse T.C."/>
            <person name="Voolstra C.R."/>
        </authorList>
    </citation>
    <scope>NUCLEOTIDE SEQUENCE [LARGE SCALE GENOMIC DNA]</scope>
    <source>
        <strain evidence="2 3">CCMP2467</strain>
    </source>
</reference>
<protein>
    <submittedName>
        <fullName evidence="2">Uncharacterized protein</fullName>
    </submittedName>
</protein>
<feature type="compositionally biased region" description="Basic and acidic residues" evidence="1">
    <location>
        <begin position="32"/>
        <end position="45"/>
    </location>
</feature>
<feature type="compositionally biased region" description="Basic and acidic residues" evidence="1">
    <location>
        <begin position="135"/>
        <end position="159"/>
    </location>
</feature>
<feature type="region of interest" description="Disordered" evidence="1">
    <location>
        <begin position="135"/>
        <end position="179"/>
    </location>
</feature>
<dbReference type="AlphaFoldDB" id="A0A1Q9DNG4"/>
<keyword evidence="3" id="KW-1185">Reference proteome</keyword>
<dbReference type="Proteomes" id="UP000186817">
    <property type="component" value="Unassembled WGS sequence"/>
</dbReference>
<accession>A0A1Q9DNG4</accession>
<evidence type="ECO:0000313" key="2">
    <source>
        <dbReference type="EMBL" id="OLP96708.1"/>
    </source>
</evidence>
<evidence type="ECO:0000313" key="3">
    <source>
        <dbReference type="Proteomes" id="UP000186817"/>
    </source>
</evidence>
<organism evidence="2 3">
    <name type="scientific">Symbiodinium microadriaticum</name>
    <name type="common">Dinoflagellate</name>
    <name type="synonym">Zooxanthella microadriatica</name>
    <dbReference type="NCBI Taxonomy" id="2951"/>
    <lineage>
        <taxon>Eukaryota</taxon>
        <taxon>Sar</taxon>
        <taxon>Alveolata</taxon>
        <taxon>Dinophyceae</taxon>
        <taxon>Suessiales</taxon>
        <taxon>Symbiodiniaceae</taxon>
        <taxon>Symbiodinium</taxon>
    </lineage>
</organism>
<evidence type="ECO:0000256" key="1">
    <source>
        <dbReference type="SAM" id="MobiDB-lite"/>
    </source>
</evidence>
<sequence>MALNFRSWLAGVMLPQSTSMQDRAGQGQTRRSARDHNQDEDDHRQGANYRYPDAGVADIRTPMLDDGRSFSRSWTTAHLCELLCVTEEQASDLGVCSHWLQREQAIAAGTSVTQARAGCTRRKCRFRHELPSEIVQKEPRGLPLQRREQSHERPICDGKSDEEEEEEVGDPPSQTVQYQ</sequence>
<gene>
    <name evidence="2" type="ORF">AK812_SmicGene20999</name>
</gene>
<feature type="region of interest" description="Disordered" evidence="1">
    <location>
        <begin position="16"/>
        <end position="49"/>
    </location>
</feature>
<proteinExistence type="predicted"/>
<comment type="caution">
    <text evidence="2">The sequence shown here is derived from an EMBL/GenBank/DDBJ whole genome shotgun (WGS) entry which is preliminary data.</text>
</comment>
<feature type="compositionally biased region" description="Polar residues" evidence="1">
    <location>
        <begin position="16"/>
        <end position="30"/>
    </location>
</feature>
<dbReference type="EMBL" id="LSRX01000457">
    <property type="protein sequence ID" value="OLP96708.1"/>
    <property type="molecule type" value="Genomic_DNA"/>
</dbReference>